<evidence type="ECO:0000256" key="1">
    <source>
        <dbReference type="ARBA" id="ARBA00009369"/>
    </source>
</evidence>
<dbReference type="RefSeq" id="WP_181731770.1">
    <property type="nucleotide sequence ID" value="NZ_JACEIR010000003.1"/>
</dbReference>
<dbReference type="Gene3D" id="2.40.10.350">
    <property type="entry name" value="Rod shape-determining protein MreC, domain 2"/>
    <property type="match status" value="1"/>
</dbReference>
<evidence type="ECO:0000256" key="2">
    <source>
        <dbReference type="ARBA" id="ARBA00013855"/>
    </source>
</evidence>
<dbReference type="Gene3D" id="2.40.10.340">
    <property type="entry name" value="Rod shape-determining protein MreC, domain 1"/>
    <property type="match status" value="1"/>
</dbReference>
<dbReference type="InterPro" id="IPR042175">
    <property type="entry name" value="Cell/Rod_MreC_2"/>
</dbReference>
<evidence type="ECO:0000256" key="4">
    <source>
        <dbReference type="ARBA" id="ARBA00032089"/>
    </source>
</evidence>
<dbReference type="InterPro" id="IPR007221">
    <property type="entry name" value="MreC"/>
</dbReference>
<feature type="domain" description="Rod shape-determining protein MreC beta-barrel core" evidence="6">
    <location>
        <begin position="107"/>
        <end position="259"/>
    </location>
</feature>
<comment type="caution">
    <text evidence="7">The sequence shown here is derived from an EMBL/GenBank/DDBJ whole genome shotgun (WGS) entry which is preliminary data.</text>
</comment>
<dbReference type="NCBIfam" id="TIGR00219">
    <property type="entry name" value="mreC"/>
    <property type="match status" value="1"/>
</dbReference>
<name>A0A8I1A8A1_THEIN</name>
<evidence type="ECO:0000256" key="3">
    <source>
        <dbReference type="ARBA" id="ARBA00022960"/>
    </source>
</evidence>
<dbReference type="GO" id="GO:0008360">
    <property type="term" value="P:regulation of cell shape"/>
    <property type="evidence" value="ECO:0007669"/>
    <property type="project" value="UniProtKB-KW"/>
</dbReference>
<dbReference type="InterPro" id="IPR055342">
    <property type="entry name" value="MreC_beta-barrel_core"/>
</dbReference>
<evidence type="ECO:0000259" key="6">
    <source>
        <dbReference type="Pfam" id="PF04085"/>
    </source>
</evidence>
<evidence type="ECO:0000256" key="5">
    <source>
        <dbReference type="SAM" id="Coils"/>
    </source>
</evidence>
<comment type="similarity">
    <text evidence="1">Belongs to the MreC family.</text>
</comment>
<evidence type="ECO:0000313" key="7">
    <source>
        <dbReference type="EMBL" id="MBH8594531.1"/>
    </source>
</evidence>
<proteinExistence type="inferred from homology"/>
<gene>
    <name evidence="7" type="primary">mreC</name>
    <name evidence="7" type="ORF">I8U20_04210</name>
</gene>
<dbReference type="Proteomes" id="UP000633619">
    <property type="component" value="Unassembled WGS sequence"/>
</dbReference>
<dbReference type="GO" id="GO:0005886">
    <property type="term" value="C:plasma membrane"/>
    <property type="evidence" value="ECO:0007669"/>
    <property type="project" value="TreeGrafter"/>
</dbReference>
<protein>
    <recommendedName>
        <fullName evidence="2">Cell shape-determining protein MreC</fullName>
    </recommendedName>
    <alternativeName>
        <fullName evidence="4">Cell shape protein MreC</fullName>
    </alternativeName>
</protein>
<keyword evidence="8" id="KW-1185">Reference proteome</keyword>
<feature type="coiled-coil region" evidence="5">
    <location>
        <begin position="71"/>
        <end position="98"/>
    </location>
</feature>
<keyword evidence="5" id="KW-0175">Coiled coil</keyword>
<dbReference type="PANTHER" id="PTHR34138:SF1">
    <property type="entry name" value="CELL SHAPE-DETERMINING PROTEIN MREC"/>
    <property type="match status" value="1"/>
</dbReference>
<organism evidence="7 8">
    <name type="scientific">Thermoactinomyces intermedius</name>
    <dbReference type="NCBI Taxonomy" id="2024"/>
    <lineage>
        <taxon>Bacteria</taxon>
        <taxon>Bacillati</taxon>
        <taxon>Bacillota</taxon>
        <taxon>Bacilli</taxon>
        <taxon>Bacillales</taxon>
        <taxon>Thermoactinomycetaceae</taxon>
        <taxon>Thermoactinomyces</taxon>
    </lineage>
</organism>
<dbReference type="AlphaFoldDB" id="A0A8I1A8A1"/>
<dbReference type="Pfam" id="PF04085">
    <property type="entry name" value="MreC"/>
    <property type="match status" value="1"/>
</dbReference>
<dbReference type="PANTHER" id="PTHR34138">
    <property type="entry name" value="CELL SHAPE-DETERMINING PROTEIN MREC"/>
    <property type="match status" value="1"/>
</dbReference>
<reference evidence="7 8" key="1">
    <citation type="submission" date="2020-12" db="EMBL/GenBank/DDBJ databases">
        <title>WGS of Thermoactinomyces spp.</title>
        <authorList>
            <person name="Cheng K."/>
        </authorList>
    </citation>
    <scope>NUCLEOTIDE SEQUENCE [LARGE SCALE GENOMIC DNA]</scope>
    <source>
        <strain evidence="8">CICC 10671\DSM 43846</strain>
    </source>
</reference>
<dbReference type="InterPro" id="IPR042177">
    <property type="entry name" value="Cell/Rod_1"/>
</dbReference>
<dbReference type="EMBL" id="JAECVW010000002">
    <property type="protein sequence ID" value="MBH8594531.1"/>
    <property type="molecule type" value="Genomic_DNA"/>
</dbReference>
<sequence length="271" mass="30219">MRRSTNRFLMVMALVVAIFLTVNVTRGERGTLSAPESWFINGFGWIQSLIHLPVQPLLAAGHEEESPETAMMKLKVQAQNLEKENEELKKLLGYKKEHPMDTITARVAYRNPDRWNNRLVINRGTEDGVKPKMPVITSEGLIGRVENVTKYMAEIQLLTDSEGGPGIAAVIQTGSEEVLGIVEGYDPRRKCLILNKVSVTARPEKGQMVVTSRLSDVYPGGILIGTVDDVKMSEGKVEQVVYVKPSASFENLDFVMVVKDPEKLQLNQLQK</sequence>
<accession>A0A8I1A8A1</accession>
<keyword evidence="3" id="KW-0133">Cell shape</keyword>
<evidence type="ECO:0000313" key="8">
    <source>
        <dbReference type="Proteomes" id="UP000633619"/>
    </source>
</evidence>